<name>A0A0R1ZN79_9LACO</name>
<dbReference type="SUPFAM" id="SSF55785">
    <property type="entry name" value="PYP-like sensor domain (PAS domain)"/>
    <property type="match status" value="1"/>
</dbReference>
<evidence type="ECO:0000313" key="16">
    <source>
        <dbReference type="Proteomes" id="UP000051679"/>
    </source>
</evidence>
<dbReference type="GO" id="GO:0000155">
    <property type="term" value="F:phosphorelay sensor kinase activity"/>
    <property type="evidence" value="ECO:0007669"/>
    <property type="project" value="InterPro"/>
</dbReference>
<dbReference type="InterPro" id="IPR005467">
    <property type="entry name" value="His_kinase_dom"/>
</dbReference>
<keyword evidence="10" id="KW-0902">Two-component regulatory system</keyword>
<dbReference type="Gene3D" id="1.10.287.130">
    <property type="match status" value="1"/>
</dbReference>
<comment type="catalytic activity">
    <reaction evidence="1">
        <text>ATP + protein L-histidine = ADP + protein N-phospho-L-histidine.</text>
        <dbReference type="EC" id="2.7.13.3"/>
    </reaction>
</comment>
<dbReference type="FunFam" id="1.10.287.130:FF:000008">
    <property type="entry name" value="Two-component sensor histidine kinase"/>
    <property type="match status" value="1"/>
</dbReference>
<evidence type="ECO:0000256" key="9">
    <source>
        <dbReference type="ARBA" id="ARBA00022840"/>
    </source>
</evidence>
<evidence type="ECO:0000256" key="3">
    <source>
        <dbReference type="ARBA" id="ARBA00012438"/>
    </source>
</evidence>
<dbReference type="EC" id="2.7.13.3" evidence="3"/>
<feature type="transmembrane region" description="Helical" evidence="12">
    <location>
        <begin position="108"/>
        <end position="126"/>
    </location>
</feature>
<dbReference type="InterPro" id="IPR036890">
    <property type="entry name" value="HATPase_C_sf"/>
</dbReference>
<dbReference type="SMART" id="SM00388">
    <property type="entry name" value="HisKA"/>
    <property type="match status" value="1"/>
</dbReference>
<comment type="caution">
    <text evidence="15">The sequence shown here is derived from an EMBL/GenBank/DDBJ whole genome shotgun (WGS) entry which is preliminary data.</text>
</comment>
<dbReference type="PATRIC" id="fig|1291052.5.peg.1983"/>
<keyword evidence="4" id="KW-1003">Cell membrane</keyword>
<sequence>MGFFALGFGANEAVHQHQREALKSIATVITKDTVPTKGDLHIVDLAGNSLRARDLRSHTVSGHAPRANSFDLIHPHGKAELVYRAEVDGELVAITQPRQSLMTVAPKLVVSAALLYWLLIIMLLGLRVHADRKLRQELLSLQTALHAMRVGQVAQPVLVTQHSRIFGLVRETQQLNEALASMRRHMRVRSARFARLLDYLPQGVMLIDADRNVVLANPACGDLLGIVIGESEHPYVDDVKEYELVHSIEAVLASGVSEHRELTLDATGKTVDASIVAIRDDNQVAQVLVILYDLTEIHHVEKMQADFVANVSHELKTPVTAISGFAETLLGGAKDDPAALTQFLEIIQKEARRLTTLINDILTLQRNPATEERKTVNVAEIVQTTVNNLQKVADKKHVKIDVTMPTELLVTSSPGRITQIVRNLIDNAVFYNREHGVVKVVVQPETAGFRFSVADTGIGIPEADQQRVFERFYRVDKARSRNNGGTGLGLAITAEAVRALGGSISLHSELNVGTTFTVVVP</sequence>
<dbReference type="Pfam" id="PF02518">
    <property type="entry name" value="HATPase_c"/>
    <property type="match status" value="1"/>
</dbReference>
<dbReference type="Gene3D" id="3.30.565.10">
    <property type="entry name" value="Histidine kinase-like ATPase, C-terminal domain"/>
    <property type="match status" value="1"/>
</dbReference>
<dbReference type="PROSITE" id="PS50112">
    <property type="entry name" value="PAS"/>
    <property type="match status" value="1"/>
</dbReference>
<evidence type="ECO:0000256" key="1">
    <source>
        <dbReference type="ARBA" id="ARBA00000085"/>
    </source>
</evidence>
<keyword evidence="8 15" id="KW-0418">Kinase</keyword>
<organism evidence="15 16">
    <name type="scientific">Lacticaseibacillus sharpeae JCM 1186 = DSM 20505</name>
    <dbReference type="NCBI Taxonomy" id="1291052"/>
    <lineage>
        <taxon>Bacteria</taxon>
        <taxon>Bacillati</taxon>
        <taxon>Bacillota</taxon>
        <taxon>Bacilli</taxon>
        <taxon>Lactobacillales</taxon>
        <taxon>Lactobacillaceae</taxon>
        <taxon>Lacticaseibacillus</taxon>
    </lineage>
</organism>
<proteinExistence type="predicted"/>
<keyword evidence="9" id="KW-0067">ATP-binding</keyword>
<dbReference type="PRINTS" id="PR00344">
    <property type="entry name" value="BCTRLSENSOR"/>
</dbReference>
<dbReference type="GO" id="GO:0004721">
    <property type="term" value="F:phosphoprotein phosphatase activity"/>
    <property type="evidence" value="ECO:0007669"/>
    <property type="project" value="TreeGrafter"/>
</dbReference>
<keyword evidence="6" id="KW-0808">Transferase</keyword>
<feature type="domain" description="Histidine kinase" evidence="13">
    <location>
        <begin position="310"/>
        <end position="521"/>
    </location>
</feature>
<dbReference type="InterPro" id="IPR003594">
    <property type="entry name" value="HATPase_dom"/>
</dbReference>
<dbReference type="EMBL" id="AYYO01000003">
    <property type="protein sequence ID" value="KRM56446.1"/>
    <property type="molecule type" value="Genomic_DNA"/>
</dbReference>
<comment type="subcellular location">
    <subcellularLocation>
        <location evidence="2">Cell membrane</location>
    </subcellularLocation>
</comment>
<evidence type="ECO:0000256" key="8">
    <source>
        <dbReference type="ARBA" id="ARBA00022777"/>
    </source>
</evidence>
<dbReference type="Pfam" id="PF00512">
    <property type="entry name" value="HisKA"/>
    <property type="match status" value="1"/>
</dbReference>
<dbReference type="InterPro" id="IPR004358">
    <property type="entry name" value="Sig_transdc_His_kin-like_C"/>
</dbReference>
<dbReference type="Pfam" id="PF08448">
    <property type="entry name" value="PAS_4"/>
    <property type="match status" value="1"/>
</dbReference>
<dbReference type="AlphaFoldDB" id="A0A0R1ZN79"/>
<dbReference type="NCBIfam" id="NF046044">
    <property type="entry name" value="PnpS"/>
    <property type="match status" value="1"/>
</dbReference>
<dbReference type="CDD" id="cd00082">
    <property type="entry name" value="HisKA"/>
    <property type="match status" value="1"/>
</dbReference>
<evidence type="ECO:0000256" key="11">
    <source>
        <dbReference type="ARBA" id="ARBA00023136"/>
    </source>
</evidence>
<dbReference type="PANTHER" id="PTHR45453">
    <property type="entry name" value="PHOSPHATE REGULON SENSOR PROTEIN PHOR"/>
    <property type="match status" value="1"/>
</dbReference>
<gene>
    <name evidence="15" type="ORF">FC18_GL001920</name>
</gene>
<reference evidence="15 16" key="1">
    <citation type="journal article" date="2015" name="Genome Announc.">
        <title>Expanding the biotechnology potential of lactobacilli through comparative genomics of 213 strains and associated genera.</title>
        <authorList>
            <person name="Sun Z."/>
            <person name="Harris H.M."/>
            <person name="McCann A."/>
            <person name="Guo C."/>
            <person name="Argimon S."/>
            <person name="Zhang W."/>
            <person name="Yang X."/>
            <person name="Jeffery I.B."/>
            <person name="Cooney J.C."/>
            <person name="Kagawa T.F."/>
            <person name="Liu W."/>
            <person name="Song Y."/>
            <person name="Salvetti E."/>
            <person name="Wrobel A."/>
            <person name="Rasinkangas P."/>
            <person name="Parkhill J."/>
            <person name="Rea M.C."/>
            <person name="O'Sullivan O."/>
            <person name="Ritari J."/>
            <person name="Douillard F.P."/>
            <person name="Paul Ross R."/>
            <person name="Yang R."/>
            <person name="Briner A.E."/>
            <person name="Felis G.E."/>
            <person name="de Vos W.M."/>
            <person name="Barrangou R."/>
            <person name="Klaenhammer T.R."/>
            <person name="Caufield P.W."/>
            <person name="Cui Y."/>
            <person name="Zhang H."/>
            <person name="O'Toole P.W."/>
        </authorList>
    </citation>
    <scope>NUCLEOTIDE SEQUENCE [LARGE SCALE GENOMIC DNA]</scope>
    <source>
        <strain evidence="15 16">DSM 20505</strain>
    </source>
</reference>
<evidence type="ECO:0000256" key="12">
    <source>
        <dbReference type="SAM" id="Phobius"/>
    </source>
</evidence>
<evidence type="ECO:0000256" key="4">
    <source>
        <dbReference type="ARBA" id="ARBA00022475"/>
    </source>
</evidence>
<dbReference type="GO" id="GO:0005886">
    <property type="term" value="C:plasma membrane"/>
    <property type="evidence" value="ECO:0007669"/>
    <property type="project" value="UniProtKB-SubCell"/>
</dbReference>
<feature type="domain" description="PAS" evidence="14">
    <location>
        <begin position="189"/>
        <end position="230"/>
    </location>
</feature>
<dbReference type="SMART" id="SM00387">
    <property type="entry name" value="HATPase_c"/>
    <property type="match status" value="1"/>
</dbReference>
<dbReference type="GO" id="GO:0016036">
    <property type="term" value="P:cellular response to phosphate starvation"/>
    <property type="evidence" value="ECO:0007669"/>
    <property type="project" value="TreeGrafter"/>
</dbReference>
<dbReference type="PROSITE" id="PS50109">
    <property type="entry name" value="HIS_KIN"/>
    <property type="match status" value="1"/>
</dbReference>
<evidence type="ECO:0000256" key="6">
    <source>
        <dbReference type="ARBA" id="ARBA00022679"/>
    </source>
</evidence>
<dbReference type="InterPro" id="IPR036097">
    <property type="entry name" value="HisK_dim/P_sf"/>
</dbReference>
<dbReference type="InterPro" id="IPR013656">
    <property type="entry name" value="PAS_4"/>
</dbReference>
<dbReference type="InterPro" id="IPR000014">
    <property type="entry name" value="PAS"/>
</dbReference>
<evidence type="ECO:0000313" key="15">
    <source>
        <dbReference type="EMBL" id="KRM56446.1"/>
    </source>
</evidence>
<dbReference type="CDD" id="cd00130">
    <property type="entry name" value="PAS"/>
    <property type="match status" value="1"/>
</dbReference>
<dbReference type="GO" id="GO:0005524">
    <property type="term" value="F:ATP binding"/>
    <property type="evidence" value="ECO:0007669"/>
    <property type="project" value="UniProtKB-KW"/>
</dbReference>
<evidence type="ECO:0000256" key="7">
    <source>
        <dbReference type="ARBA" id="ARBA00022741"/>
    </source>
</evidence>
<keyword evidence="7" id="KW-0547">Nucleotide-binding</keyword>
<keyword evidence="16" id="KW-1185">Reference proteome</keyword>
<protein>
    <recommendedName>
        <fullName evidence="3">histidine kinase</fullName>
        <ecNumber evidence="3">2.7.13.3</ecNumber>
    </recommendedName>
</protein>
<evidence type="ECO:0000256" key="2">
    <source>
        <dbReference type="ARBA" id="ARBA00004236"/>
    </source>
</evidence>
<dbReference type="PANTHER" id="PTHR45453:SF1">
    <property type="entry name" value="PHOSPHATE REGULON SENSOR PROTEIN PHOR"/>
    <property type="match status" value="1"/>
</dbReference>
<evidence type="ECO:0000256" key="5">
    <source>
        <dbReference type="ARBA" id="ARBA00022553"/>
    </source>
</evidence>
<dbReference type="Gene3D" id="3.30.450.20">
    <property type="entry name" value="PAS domain"/>
    <property type="match status" value="1"/>
</dbReference>
<keyword evidence="11 12" id="KW-0472">Membrane</keyword>
<evidence type="ECO:0000259" key="13">
    <source>
        <dbReference type="PROSITE" id="PS50109"/>
    </source>
</evidence>
<accession>A0A0R1ZN79</accession>
<keyword evidence="12" id="KW-0812">Transmembrane</keyword>
<dbReference type="InterPro" id="IPR003661">
    <property type="entry name" value="HisK_dim/P_dom"/>
</dbReference>
<dbReference type="SMART" id="SM00091">
    <property type="entry name" value="PAS"/>
    <property type="match status" value="1"/>
</dbReference>
<evidence type="ECO:0000256" key="10">
    <source>
        <dbReference type="ARBA" id="ARBA00023012"/>
    </source>
</evidence>
<dbReference type="STRING" id="1291052.FC18_GL001920"/>
<dbReference type="SUPFAM" id="SSF55874">
    <property type="entry name" value="ATPase domain of HSP90 chaperone/DNA topoisomerase II/histidine kinase"/>
    <property type="match status" value="1"/>
</dbReference>
<keyword evidence="5" id="KW-0597">Phosphoprotein</keyword>
<dbReference type="InterPro" id="IPR050351">
    <property type="entry name" value="BphY/WalK/GraS-like"/>
</dbReference>
<dbReference type="SUPFAM" id="SSF47384">
    <property type="entry name" value="Homodimeric domain of signal transducing histidine kinase"/>
    <property type="match status" value="1"/>
</dbReference>
<dbReference type="InterPro" id="IPR035965">
    <property type="entry name" value="PAS-like_dom_sf"/>
</dbReference>
<dbReference type="FunFam" id="3.30.565.10:FF:000023">
    <property type="entry name" value="PAS domain-containing sensor histidine kinase"/>
    <property type="match status" value="1"/>
</dbReference>
<dbReference type="Proteomes" id="UP000051679">
    <property type="component" value="Unassembled WGS sequence"/>
</dbReference>
<keyword evidence="12" id="KW-1133">Transmembrane helix</keyword>
<evidence type="ECO:0000259" key="14">
    <source>
        <dbReference type="PROSITE" id="PS50112"/>
    </source>
</evidence>